<evidence type="ECO:0000256" key="1">
    <source>
        <dbReference type="SAM" id="MobiDB-lite"/>
    </source>
</evidence>
<accession>A0A5B7FTD7</accession>
<name>A0A5B7FTD7_PORTR</name>
<protein>
    <submittedName>
        <fullName evidence="2">Uncharacterized protein</fullName>
    </submittedName>
</protein>
<evidence type="ECO:0000313" key="2">
    <source>
        <dbReference type="EMBL" id="MPC48627.1"/>
    </source>
</evidence>
<organism evidence="2 3">
    <name type="scientific">Portunus trituberculatus</name>
    <name type="common">Swimming crab</name>
    <name type="synonym">Neptunus trituberculatus</name>
    <dbReference type="NCBI Taxonomy" id="210409"/>
    <lineage>
        <taxon>Eukaryota</taxon>
        <taxon>Metazoa</taxon>
        <taxon>Ecdysozoa</taxon>
        <taxon>Arthropoda</taxon>
        <taxon>Crustacea</taxon>
        <taxon>Multicrustacea</taxon>
        <taxon>Malacostraca</taxon>
        <taxon>Eumalacostraca</taxon>
        <taxon>Eucarida</taxon>
        <taxon>Decapoda</taxon>
        <taxon>Pleocyemata</taxon>
        <taxon>Brachyura</taxon>
        <taxon>Eubrachyura</taxon>
        <taxon>Portunoidea</taxon>
        <taxon>Portunidae</taxon>
        <taxon>Portuninae</taxon>
        <taxon>Portunus</taxon>
    </lineage>
</organism>
<reference evidence="2 3" key="1">
    <citation type="submission" date="2019-05" db="EMBL/GenBank/DDBJ databases">
        <title>Another draft genome of Portunus trituberculatus and its Hox gene families provides insights of decapod evolution.</title>
        <authorList>
            <person name="Jeong J.-H."/>
            <person name="Song I."/>
            <person name="Kim S."/>
            <person name="Choi T."/>
            <person name="Kim D."/>
            <person name="Ryu S."/>
            <person name="Kim W."/>
        </authorList>
    </citation>
    <scope>NUCLEOTIDE SEQUENCE [LARGE SCALE GENOMIC DNA]</scope>
    <source>
        <tissue evidence="2">Muscle</tissue>
    </source>
</reference>
<dbReference type="Proteomes" id="UP000324222">
    <property type="component" value="Unassembled WGS sequence"/>
</dbReference>
<keyword evidence="3" id="KW-1185">Reference proteome</keyword>
<proteinExistence type="predicted"/>
<comment type="caution">
    <text evidence="2">The sequence shown here is derived from an EMBL/GenBank/DDBJ whole genome shotgun (WGS) entry which is preliminary data.</text>
</comment>
<evidence type="ECO:0000313" key="3">
    <source>
        <dbReference type="Proteomes" id="UP000324222"/>
    </source>
</evidence>
<gene>
    <name evidence="2" type="ORF">E2C01_042408</name>
</gene>
<dbReference type="AlphaFoldDB" id="A0A5B7FTD7"/>
<sequence length="296" mass="33688">MFGGGVMRSQDGMMGLERFTYMSCLLPTCDGVAAPALRSDGLLPTSPTPCNQRIGSDEVAISPLSFHSIRGMWCVPARQWAYSVHLPDDAGNATNPLWLHSQVGVSSLASSSDEDDDKERHELPEQEDEGEIIQWKRLAGLVEEDLVAARPRSKFVHFKWSQPISEALDYMHELLTNRVKRKSTTFPYIARCKWHFYEVHNTSSKIAATDLSQMEEIMRSIWVIQNFQFWIFGAFIHLVKFKIRLQNKDLLMAKAVDNMQKVMKDAAKESSLVLSNLVFFSREMTEKFAFLLFSIG</sequence>
<dbReference type="EMBL" id="VSRR010008384">
    <property type="protein sequence ID" value="MPC48627.1"/>
    <property type="molecule type" value="Genomic_DNA"/>
</dbReference>
<feature type="region of interest" description="Disordered" evidence="1">
    <location>
        <begin position="108"/>
        <end position="128"/>
    </location>
</feature>